<accession>A0A7J0EJE6</accession>
<evidence type="ECO:0000256" key="1">
    <source>
        <dbReference type="SAM" id="MobiDB-lite"/>
    </source>
</evidence>
<dbReference type="EMBL" id="BJWL01000005">
    <property type="protein sequence ID" value="GFY86585.1"/>
    <property type="molecule type" value="Genomic_DNA"/>
</dbReference>
<name>A0A7J0EJE6_9ERIC</name>
<sequence length="112" mass="11932">MRKSTITSSSKKGGPWRCGTWTPSPSCSTSTVNPSPPPSGPSTATSEAIVLNHFGPDTLREKLLPQIEQMIDSTLGIWSLQGSVPVKEAVATLVFDCTAKQMIGYDPKKIIG</sequence>
<evidence type="ECO:0000313" key="2">
    <source>
        <dbReference type="EMBL" id="GFY86585.1"/>
    </source>
</evidence>
<dbReference type="AlphaFoldDB" id="A0A7J0EJE6"/>
<protein>
    <submittedName>
        <fullName evidence="2">Uncharacterized protein</fullName>
    </submittedName>
</protein>
<feature type="region of interest" description="Disordered" evidence="1">
    <location>
        <begin position="1"/>
        <end position="45"/>
    </location>
</feature>
<evidence type="ECO:0000313" key="3">
    <source>
        <dbReference type="Proteomes" id="UP000585474"/>
    </source>
</evidence>
<feature type="compositionally biased region" description="Low complexity" evidence="1">
    <location>
        <begin position="1"/>
        <end position="12"/>
    </location>
</feature>
<reference evidence="2 3" key="1">
    <citation type="submission" date="2019-07" db="EMBL/GenBank/DDBJ databases">
        <title>De Novo Assembly of kiwifruit Actinidia rufa.</title>
        <authorList>
            <person name="Sugita-Konishi S."/>
            <person name="Sato K."/>
            <person name="Mori E."/>
            <person name="Abe Y."/>
            <person name="Kisaki G."/>
            <person name="Hamano K."/>
            <person name="Suezawa K."/>
            <person name="Otani M."/>
            <person name="Fukuda T."/>
            <person name="Manabe T."/>
            <person name="Gomi K."/>
            <person name="Tabuchi M."/>
            <person name="Akimitsu K."/>
            <person name="Kataoka I."/>
        </authorList>
    </citation>
    <scope>NUCLEOTIDE SEQUENCE [LARGE SCALE GENOMIC DNA]</scope>
    <source>
        <strain evidence="3">cv. Fuchu</strain>
    </source>
</reference>
<dbReference type="OrthoDB" id="1372046at2759"/>
<comment type="caution">
    <text evidence="2">The sequence shown here is derived from an EMBL/GenBank/DDBJ whole genome shotgun (WGS) entry which is preliminary data.</text>
</comment>
<organism evidence="2 3">
    <name type="scientific">Actinidia rufa</name>
    <dbReference type="NCBI Taxonomy" id="165716"/>
    <lineage>
        <taxon>Eukaryota</taxon>
        <taxon>Viridiplantae</taxon>
        <taxon>Streptophyta</taxon>
        <taxon>Embryophyta</taxon>
        <taxon>Tracheophyta</taxon>
        <taxon>Spermatophyta</taxon>
        <taxon>Magnoliopsida</taxon>
        <taxon>eudicotyledons</taxon>
        <taxon>Gunneridae</taxon>
        <taxon>Pentapetalae</taxon>
        <taxon>asterids</taxon>
        <taxon>Ericales</taxon>
        <taxon>Actinidiaceae</taxon>
        <taxon>Actinidia</taxon>
    </lineage>
</organism>
<gene>
    <name evidence="2" type="ORF">Acr_05g0002240</name>
</gene>
<keyword evidence="3" id="KW-1185">Reference proteome</keyword>
<dbReference type="Proteomes" id="UP000585474">
    <property type="component" value="Unassembled WGS sequence"/>
</dbReference>
<proteinExistence type="predicted"/>
<feature type="compositionally biased region" description="Low complexity" evidence="1">
    <location>
        <begin position="20"/>
        <end position="33"/>
    </location>
</feature>